<evidence type="ECO:0000313" key="2">
    <source>
        <dbReference type="EMBL" id="OWF54514.1"/>
    </source>
</evidence>
<proteinExistence type="predicted"/>
<dbReference type="InterPro" id="IPR057926">
    <property type="entry name" value="QRICH1_dom"/>
</dbReference>
<dbReference type="PANTHER" id="PTHR21446">
    <property type="entry name" value="DUF3504 DOMAIN-CONTAINING PROTEIN"/>
    <property type="match status" value="1"/>
</dbReference>
<dbReference type="Pfam" id="PF25561">
    <property type="entry name" value="QRICH1"/>
    <property type="match status" value="1"/>
</dbReference>
<sequence length="225" mass="25856">MDYDSDTIVSQVLDMYEQFIDQQENESVFLTQNTFVCDEKETNNAENTGVLDTIDKPTADMDISFGSVTGSRYAEPLTEENVMPLIQSSKSSNTEAKVRWAVNLFQDWQKERRTTGYIEELQKDILDITDSELNTALTFFVAEVRKVNGEEYRGNTLYKIIVGIQAFLRENRRLVRLLSDDAFKHMRDVLDATIKNLPKREVGMATKKLASFPMTRRRHSGESKC</sequence>
<feature type="domain" description="QRICH1-like" evidence="1">
    <location>
        <begin position="100"/>
        <end position="196"/>
    </location>
</feature>
<evidence type="ECO:0000313" key="3">
    <source>
        <dbReference type="Proteomes" id="UP000242188"/>
    </source>
</evidence>
<accession>A0A210R0M8</accession>
<dbReference type="OrthoDB" id="6145258at2759"/>
<dbReference type="AlphaFoldDB" id="A0A210R0M8"/>
<dbReference type="Proteomes" id="UP000242188">
    <property type="component" value="Unassembled WGS sequence"/>
</dbReference>
<evidence type="ECO:0000259" key="1">
    <source>
        <dbReference type="Pfam" id="PF25561"/>
    </source>
</evidence>
<name>A0A210R0M8_MIZYE</name>
<protein>
    <submittedName>
        <fullName evidence="2">Zinc finger MYM-type protein 3</fullName>
    </submittedName>
</protein>
<dbReference type="PANTHER" id="PTHR21446:SF12">
    <property type="entry name" value="POTASSIUM CHANNEL TETRAMERIZATION DOMAIN CONTAINING 1"/>
    <property type="match status" value="1"/>
</dbReference>
<reference evidence="2 3" key="1">
    <citation type="journal article" date="2017" name="Nat. Ecol. Evol.">
        <title>Scallop genome provides insights into evolution of bilaterian karyotype and development.</title>
        <authorList>
            <person name="Wang S."/>
            <person name="Zhang J."/>
            <person name="Jiao W."/>
            <person name="Li J."/>
            <person name="Xun X."/>
            <person name="Sun Y."/>
            <person name="Guo X."/>
            <person name="Huan P."/>
            <person name="Dong B."/>
            <person name="Zhang L."/>
            <person name="Hu X."/>
            <person name="Sun X."/>
            <person name="Wang J."/>
            <person name="Zhao C."/>
            <person name="Wang Y."/>
            <person name="Wang D."/>
            <person name="Huang X."/>
            <person name="Wang R."/>
            <person name="Lv J."/>
            <person name="Li Y."/>
            <person name="Zhang Z."/>
            <person name="Liu B."/>
            <person name="Lu W."/>
            <person name="Hui Y."/>
            <person name="Liang J."/>
            <person name="Zhou Z."/>
            <person name="Hou R."/>
            <person name="Li X."/>
            <person name="Liu Y."/>
            <person name="Li H."/>
            <person name="Ning X."/>
            <person name="Lin Y."/>
            <person name="Zhao L."/>
            <person name="Xing Q."/>
            <person name="Dou J."/>
            <person name="Li Y."/>
            <person name="Mao J."/>
            <person name="Guo H."/>
            <person name="Dou H."/>
            <person name="Li T."/>
            <person name="Mu C."/>
            <person name="Jiang W."/>
            <person name="Fu Q."/>
            <person name="Fu X."/>
            <person name="Miao Y."/>
            <person name="Liu J."/>
            <person name="Yu Q."/>
            <person name="Li R."/>
            <person name="Liao H."/>
            <person name="Li X."/>
            <person name="Kong Y."/>
            <person name="Jiang Z."/>
            <person name="Chourrout D."/>
            <person name="Li R."/>
            <person name="Bao Z."/>
        </authorList>
    </citation>
    <scope>NUCLEOTIDE SEQUENCE [LARGE SCALE GENOMIC DNA]</scope>
    <source>
        <strain evidence="2 3">PY_sf001</strain>
    </source>
</reference>
<organism evidence="2 3">
    <name type="scientific">Mizuhopecten yessoensis</name>
    <name type="common">Japanese scallop</name>
    <name type="synonym">Patinopecten yessoensis</name>
    <dbReference type="NCBI Taxonomy" id="6573"/>
    <lineage>
        <taxon>Eukaryota</taxon>
        <taxon>Metazoa</taxon>
        <taxon>Spiralia</taxon>
        <taxon>Lophotrochozoa</taxon>
        <taxon>Mollusca</taxon>
        <taxon>Bivalvia</taxon>
        <taxon>Autobranchia</taxon>
        <taxon>Pteriomorphia</taxon>
        <taxon>Pectinida</taxon>
        <taxon>Pectinoidea</taxon>
        <taxon>Pectinidae</taxon>
        <taxon>Mizuhopecten</taxon>
    </lineage>
</organism>
<dbReference type="EMBL" id="NEDP02001020">
    <property type="protein sequence ID" value="OWF54514.1"/>
    <property type="molecule type" value="Genomic_DNA"/>
</dbReference>
<keyword evidence="3" id="KW-1185">Reference proteome</keyword>
<dbReference type="InterPro" id="IPR052787">
    <property type="entry name" value="MAVS"/>
</dbReference>
<comment type="caution">
    <text evidence="2">The sequence shown here is derived from an EMBL/GenBank/DDBJ whole genome shotgun (WGS) entry which is preliminary data.</text>
</comment>
<gene>
    <name evidence="2" type="ORF">KP79_PYT25392</name>
</gene>